<reference evidence="4 5" key="1">
    <citation type="submission" date="2013-06" db="EMBL/GenBank/DDBJ databases">
        <title>The Genome Sequence of Acinetobacter gyllenbergii CIP 110306.</title>
        <authorList>
            <consortium name="The Broad Institute Genome Sequencing Platform"/>
            <consortium name="The Broad Institute Genome Sequencing Center for Infectious Disease"/>
            <person name="Cerqueira G."/>
            <person name="Feldgarden M."/>
            <person name="Courvalin P."/>
            <person name="Perichon B."/>
            <person name="Grillot-Courvalin C."/>
            <person name="Clermont D."/>
            <person name="Rocha E."/>
            <person name="Yoon E.-J."/>
            <person name="Nemec A."/>
            <person name="Young S.K."/>
            <person name="Zeng Q."/>
            <person name="Gargeya S."/>
            <person name="Fitzgerald M."/>
            <person name="Abouelleil A."/>
            <person name="Alvarado L."/>
            <person name="Berlin A.M."/>
            <person name="Chapman S.B."/>
            <person name="Dewar J."/>
            <person name="Goldberg J."/>
            <person name="Griggs A."/>
            <person name="Gujja S."/>
            <person name="Hansen M."/>
            <person name="Howarth C."/>
            <person name="Imamovic A."/>
            <person name="Larimer J."/>
            <person name="McCowan C."/>
            <person name="Murphy C."/>
            <person name="Pearson M."/>
            <person name="Priest M."/>
            <person name="Roberts A."/>
            <person name="Saif S."/>
            <person name="Shea T."/>
            <person name="Sykes S."/>
            <person name="Wortman J."/>
            <person name="Nusbaum C."/>
            <person name="Birren B."/>
        </authorList>
    </citation>
    <scope>NUCLEOTIDE SEQUENCE [LARGE SCALE GENOMIC DNA]</scope>
    <source>
        <strain evidence="4 5">CIP 110306</strain>
    </source>
</reference>
<name>A0A829HJP7_9GAMM</name>
<evidence type="ECO:0000256" key="1">
    <source>
        <dbReference type="ARBA" id="ARBA00022630"/>
    </source>
</evidence>
<dbReference type="PANTHER" id="PTHR42877">
    <property type="entry name" value="L-ORNITHINE N(5)-MONOOXYGENASE-RELATED"/>
    <property type="match status" value="1"/>
</dbReference>
<dbReference type="GO" id="GO:0050661">
    <property type="term" value="F:NADP binding"/>
    <property type="evidence" value="ECO:0007669"/>
    <property type="project" value="InterPro"/>
</dbReference>
<dbReference type="Gene3D" id="3.50.50.60">
    <property type="entry name" value="FAD/NAD(P)-binding domain"/>
    <property type="match status" value="2"/>
</dbReference>
<proteinExistence type="predicted"/>
<dbReference type="GO" id="GO:0050660">
    <property type="term" value="F:flavin adenine dinucleotide binding"/>
    <property type="evidence" value="ECO:0007669"/>
    <property type="project" value="InterPro"/>
</dbReference>
<dbReference type="InterPro" id="IPR036188">
    <property type="entry name" value="FAD/NAD-bd_sf"/>
</dbReference>
<comment type="caution">
    <text evidence="4">The sequence shown here is derived from an EMBL/GenBank/DDBJ whole genome shotgun (WGS) entry which is preliminary data.</text>
</comment>
<dbReference type="InterPro" id="IPR051209">
    <property type="entry name" value="FAD-bind_Monooxygenase_sf"/>
</dbReference>
<organism evidence="4 5">
    <name type="scientific">Acinetobacter gyllenbergii CIP 110306 = MTCC 11365</name>
    <dbReference type="NCBI Taxonomy" id="1217657"/>
    <lineage>
        <taxon>Bacteria</taxon>
        <taxon>Pseudomonadati</taxon>
        <taxon>Pseudomonadota</taxon>
        <taxon>Gammaproteobacteria</taxon>
        <taxon>Moraxellales</taxon>
        <taxon>Moraxellaceae</taxon>
        <taxon>Acinetobacter</taxon>
    </lineage>
</organism>
<evidence type="ECO:0000256" key="2">
    <source>
        <dbReference type="ARBA" id="ARBA00022827"/>
    </source>
</evidence>
<evidence type="ECO:0000313" key="5">
    <source>
        <dbReference type="Proteomes" id="UP000014523"/>
    </source>
</evidence>
<dbReference type="InterPro" id="IPR020946">
    <property type="entry name" value="Flavin_mOase-like"/>
</dbReference>
<dbReference type="AlphaFoldDB" id="A0A829HJP7"/>
<sequence>MIFFLESVMLKQQLSSNKNIRIAIIGTGFGGLGLAIQLKLAGFEQFTLFEKANDVGGVWRDNTYPGAACDVPSHLYSFSFEQELGWKNRYGSSQEIHQYLKHCTDKYQLYPHIQFNTEIVSADFEATQGVWHIQTRTGEKFEAEFLIAAVGQLNRPAYPKIKGLDRFKGKSFHSARWDHDYDLNNKRVAVIGTGASAIQFVPEIAKQVAHLDIYQRSAPYVIPKPDRIYSKLERKVFQKLPILQSLDRVFQYSYNEIRLKSFTATLNEIPLAEYIFQRHIREEIKDPHFRHRLMPDYPIGCKRILISNHWYRSLVRPNVEVINTAIQQVTETGIIDKDGKAREVDAIIYGTGFAATEFMAPMQITGLNGKTLKQQWGDGAEAYLGLTVSSFPNFFMLYGPNTNLGHNSIVYMIESQVNYILDAIQVHIQNNLCFADIKTEIQTQFNQEIQERMKSTMWSQGCTSWYQTATGKNTNNWPGFTLEYRQRTRRFDLENYTQIAKSSPTTVQIQALEKQMAV</sequence>
<accession>A0A829HJP7</accession>
<dbReference type="PANTHER" id="PTHR42877:SF4">
    <property type="entry name" value="FAD_NAD(P)-BINDING DOMAIN-CONTAINING PROTEIN-RELATED"/>
    <property type="match status" value="1"/>
</dbReference>
<dbReference type="Proteomes" id="UP000014523">
    <property type="component" value="Unassembled WGS sequence"/>
</dbReference>
<keyword evidence="1" id="KW-0285">Flavoprotein</keyword>
<evidence type="ECO:0008006" key="6">
    <source>
        <dbReference type="Google" id="ProtNLM"/>
    </source>
</evidence>
<dbReference type="EMBL" id="ATGG01000011">
    <property type="protein sequence ID" value="EPF88173.1"/>
    <property type="molecule type" value="Genomic_DNA"/>
</dbReference>
<evidence type="ECO:0000256" key="3">
    <source>
        <dbReference type="ARBA" id="ARBA00023002"/>
    </source>
</evidence>
<gene>
    <name evidence="4" type="ORF">F957_01460</name>
</gene>
<keyword evidence="5" id="KW-1185">Reference proteome</keyword>
<dbReference type="SUPFAM" id="SSF51905">
    <property type="entry name" value="FAD/NAD(P)-binding domain"/>
    <property type="match status" value="2"/>
</dbReference>
<dbReference type="GO" id="GO:0004499">
    <property type="term" value="F:N,N-dimethylaniline monooxygenase activity"/>
    <property type="evidence" value="ECO:0007669"/>
    <property type="project" value="InterPro"/>
</dbReference>
<keyword evidence="3" id="KW-0560">Oxidoreductase</keyword>
<evidence type="ECO:0000313" key="4">
    <source>
        <dbReference type="EMBL" id="EPF88173.1"/>
    </source>
</evidence>
<keyword evidence="2" id="KW-0274">FAD</keyword>
<protein>
    <recommendedName>
        <fullName evidence="6">4-hydroxyacetophenone monooxygenase</fullName>
    </recommendedName>
</protein>
<dbReference type="Pfam" id="PF00743">
    <property type="entry name" value="FMO-like"/>
    <property type="match status" value="1"/>
</dbReference>